<sequence length="338" mass="37182">MSPVHNLYPISNHKPQDSASLHGFWAYFGICSVIGIASAGLLYSLYSCYHSAGVRERASIRNSSFEHSEAKERDQRSIRLKGKREARSSGVWSEFYQNRSESSVEAMSPILRQSTSQSPSPRPSTPDLVPTSYVDLSYPGFNSHSPTLSTPPATYDPTRDPSPCNPSSTTDTIQARSDSPSRAHPSTLRPGRTTTFDRNSIPFIAPEQLAHHLIDPKLAPIGGSFSMFANNPDAHSIPVMQDIGIQPVEMISNHTRRATTARPLSKPKRRLTDGNAYSKTQTKQSSPAQRCPLGPININCAPTTVTLDSKNSAFHNTINPFVNHQLGLEGWEYHDAVQ</sequence>
<dbReference type="GeneID" id="66071499"/>
<keyword evidence="2" id="KW-0472">Membrane</keyword>
<feature type="compositionally biased region" description="Polar residues" evidence="1">
    <location>
        <begin position="275"/>
        <end position="288"/>
    </location>
</feature>
<evidence type="ECO:0000256" key="1">
    <source>
        <dbReference type="SAM" id="MobiDB-lite"/>
    </source>
</evidence>
<feature type="compositionally biased region" description="Basic residues" evidence="1">
    <location>
        <begin position="255"/>
        <end position="269"/>
    </location>
</feature>
<gene>
    <name evidence="3" type="ORF">E1B28_002423</name>
</gene>
<comment type="caution">
    <text evidence="3">The sequence shown here is derived from an EMBL/GenBank/DDBJ whole genome shotgun (WGS) entry which is preliminary data.</text>
</comment>
<feature type="compositionally biased region" description="Polar residues" evidence="1">
    <location>
        <begin position="165"/>
        <end position="180"/>
    </location>
</feature>
<feature type="region of interest" description="Disordered" evidence="1">
    <location>
        <begin position="60"/>
        <end position="83"/>
    </location>
</feature>
<evidence type="ECO:0000313" key="3">
    <source>
        <dbReference type="EMBL" id="KAG7086472.1"/>
    </source>
</evidence>
<dbReference type="Proteomes" id="UP001049176">
    <property type="component" value="Chromosome 10"/>
</dbReference>
<accession>A0A9P7RN06</accession>
<name>A0A9P7RN06_9AGAR</name>
<keyword evidence="2" id="KW-1133">Transmembrane helix</keyword>
<dbReference type="KEGG" id="more:E1B28_002423"/>
<dbReference type="EMBL" id="CM032190">
    <property type="protein sequence ID" value="KAG7086472.1"/>
    <property type="molecule type" value="Genomic_DNA"/>
</dbReference>
<feature type="transmembrane region" description="Helical" evidence="2">
    <location>
        <begin position="24"/>
        <end position="46"/>
    </location>
</feature>
<reference evidence="3" key="1">
    <citation type="journal article" date="2021" name="Genome Biol. Evol.">
        <title>The assembled and annotated genome of the fairy-ring fungus Marasmius oreades.</title>
        <authorList>
            <person name="Hiltunen M."/>
            <person name="Ament-Velasquez S.L."/>
            <person name="Johannesson H."/>
        </authorList>
    </citation>
    <scope>NUCLEOTIDE SEQUENCE</scope>
    <source>
        <strain evidence="3">03SP1</strain>
    </source>
</reference>
<dbReference type="AlphaFoldDB" id="A0A9P7RN06"/>
<feature type="compositionally biased region" description="Polar residues" evidence="1">
    <location>
        <begin position="140"/>
        <end position="152"/>
    </location>
</feature>
<protein>
    <submittedName>
        <fullName evidence="3">Uncharacterized protein</fullName>
    </submittedName>
</protein>
<keyword evidence="4" id="KW-1185">Reference proteome</keyword>
<evidence type="ECO:0000256" key="2">
    <source>
        <dbReference type="SAM" id="Phobius"/>
    </source>
</evidence>
<feature type="region of interest" description="Disordered" evidence="1">
    <location>
        <begin position="255"/>
        <end position="293"/>
    </location>
</feature>
<dbReference type="OrthoDB" id="3060931at2759"/>
<organism evidence="3 4">
    <name type="scientific">Marasmius oreades</name>
    <name type="common">fairy-ring Marasmius</name>
    <dbReference type="NCBI Taxonomy" id="181124"/>
    <lineage>
        <taxon>Eukaryota</taxon>
        <taxon>Fungi</taxon>
        <taxon>Dikarya</taxon>
        <taxon>Basidiomycota</taxon>
        <taxon>Agaricomycotina</taxon>
        <taxon>Agaricomycetes</taxon>
        <taxon>Agaricomycetidae</taxon>
        <taxon>Agaricales</taxon>
        <taxon>Marasmiineae</taxon>
        <taxon>Marasmiaceae</taxon>
        <taxon>Marasmius</taxon>
    </lineage>
</organism>
<proteinExistence type="predicted"/>
<feature type="region of interest" description="Disordered" evidence="1">
    <location>
        <begin position="106"/>
        <end position="198"/>
    </location>
</feature>
<evidence type="ECO:0000313" key="4">
    <source>
        <dbReference type="Proteomes" id="UP001049176"/>
    </source>
</evidence>
<dbReference type="RefSeq" id="XP_043002943.1">
    <property type="nucleotide sequence ID" value="XM_043159343.1"/>
</dbReference>
<keyword evidence="2" id="KW-0812">Transmembrane</keyword>